<organism evidence="2 3">
    <name type="scientific">Plakobranchus ocellatus</name>
    <dbReference type="NCBI Taxonomy" id="259542"/>
    <lineage>
        <taxon>Eukaryota</taxon>
        <taxon>Metazoa</taxon>
        <taxon>Spiralia</taxon>
        <taxon>Lophotrochozoa</taxon>
        <taxon>Mollusca</taxon>
        <taxon>Gastropoda</taxon>
        <taxon>Heterobranchia</taxon>
        <taxon>Euthyneura</taxon>
        <taxon>Panpulmonata</taxon>
        <taxon>Sacoglossa</taxon>
        <taxon>Placobranchoidea</taxon>
        <taxon>Plakobranchidae</taxon>
        <taxon>Plakobranchus</taxon>
    </lineage>
</organism>
<protein>
    <submittedName>
        <fullName evidence="2">Uncharacterized protein</fullName>
    </submittedName>
</protein>
<dbReference type="EMBL" id="BLXT01000588">
    <property type="protein sequence ID" value="GFN78538.1"/>
    <property type="molecule type" value="Genomic_DNA"/>
</dbReference>
<accession>A0AAV3Y6I6</accession>
<comment type="caution">
    <text evidence="2">The sequence shown here is derived from an EMBL/GenBank/DDBJ whole genome shotgun (WGS) entry which is preliminary data.</text>
</comment>
<dbReference type="PANTHER" id="PTHR10773">
    <property type="entry name" value="DNA-DIRECTED RNA POLYMERASES I, II, AND III SUBUNIT RPABC2"/>
    <property type="match status" value="1"/>
</dbReference>
<evidence type="ECO:0000313" key="3">
    <source>
        <dbReference type="Proteomes" id="UP000735302"/>
    </source>
</evidence>
<dbReference type="AlphaFoldDB" id="A0AAV3Y6I6"/>
<sequence>MNTLSISKDFIYGALNQHSDGVLMPSTQGRHDKHKKGKETVLQDVRDHINSFAAIDSHYCRARTNKKYLDASLSVAKMYRLCEEAYKRHEEASLDKYRRIFDDEFNLAFHKPKKDQCEILTSQRKNPIGEEQESFEEHLSNKLKARGIKEQ</sequence>
<dbReference type="Proteomes" id="UP000735302">
    <property type="component" value="Unassembled WGS sequence"/>
</dbReference>
<dbReference type="PANTHER" id="PTHR10773:SF19">
    <property type="match status" value="1"/>
</dbReference>
<proteinExistence type="predicted"/>
<feature type="compositionally biased region" description="Basic residues" evidence="1">
    <location>
        <begin position="141"/>
        <end position="151"/>
    </location>
</feature>
<gene>
    <name evidence="2" type="ORF">PoB_000504400</name>
</gene>
<evidence type="ECO:0000313" key="2">
    <source>
        <dbReference type="EMBL" id="GFN78538.1"/>
    </source>
</evidence>
<reference evidence="2 3" key="1">
    <citation type="journal article" date="2021" name="Elife">
        <title>Chloroplast acquisition without the gene transfer in kleptoplastic sea slugs, Plakobranchus ocellatus.</title>
        <authorList>
            <person name="Maeda T."/>
            <person name="Takahashi S."/>
            <person name="Yoshida T."/>
            <person name="Shimamura S."/>
            <person name="Takaki Y."/>
            <person name="Nagai Y."/>
            <person name="Toyoda A."/>
            <person name="Suzuki Y."/>
            <person name="Arimoto A."/>
            <person name="Ishii H."/>
            <person name="Satoh N."/>
            <person name="Nishiyama T."/>
            <person name="Hasebe M."/>
            <person name="Maruyama T."/>
            <person name="Minagawa J."/>
            <person name="Obokata J."/>
            <person name="Shigenobu S."/>
        </authorList>
    </citation>
    <scope>NUCLEOTIDE SEQUENCE [LARGE SCALE GENOMIC DNA]</scope>
</reference>
<feature type="region of interest" description="Disordered" evidence="1">
    <location>
        <begin position="121"/>
        <end position="151"/>
    </location>
</feature>
<keyword evidence="3" id="KW-1185">Reference proteome</keyword>
<name>A0AAV3Y6I6_9GAST</name>
<evidence type="ECO:0000256" key="1">
    <source>
        <dbReference type="SAM" id="MobiDB-lite"/>
    </source>
</evidence>